<dbReference type="OrthoDB" id="3643498at2759"/>
<dbReference type="Proteomes" id="UP000660729">
    <property type="component" value="Unassembled WGS sequence"/>
</dbReference>
<dbReference type="EMBL" id="JABCIY010000027">
    <property type="protein sequence ID" value="KAF7196374.1"/>
    <property type="molecule type" value="Genomic_DNA"/>
</dbReference>
<dbReference type="InterPro" id="IPR036047">
    <property type="entry name" value="F-box-like_dom_sf"/>
</dbReference>
<proteinExistence type="predicted"/>
<feature type="region of interest" description="Disordered" evidence="1">
    <location>
        <begin position="1"/>
        <end position="29"/>
    </location>
</feature>
<evidence type="ECO:0000313" key="4">
    <source>
        <dbReference type="Proteomes" id="UP000660729"/>
    </source>
</evidence>
<evidence type="ECO:0000256" key="1">
    <source>
        <dbReference type="SAM" id="MobiDB-lite"/>
    </source>
</evidence>
<evidence type="ECO:0000259" key="2">
    <source>
        <dbReference type="Pfam" id="PF00646"/>
    </source>
</evidence>
<comment type="caution">
    <text evidence="3">The sequence shown here is derived from an EMBL/GenBank/DDBJ whole genome shotgun (WGS) entry which is preliminary data.</text>
</comment>
<reference evidence="3" key="1">
    <citation type="submission" date="2020-04" db="EMBL/GenBank/DDBJ databases">
        <title>Draft genome resource of the tomato pathogen Pseudocercospora fuligena.</title>
        <authorList>
            <person name="Zaccaron A."/>
        </authorList>
    </citation>
    <scope>NUCLEOTIDE SEQUENCE</scope>
    <source>
        <strain evidence="3">PF001</strain>
    </source>
</reference>
<accession>A0A8H6RRW9</accession>
<dbReference type="InterPro" id="IPR001810">
    <property type="entry name" value="F-box_dom"/>
</dbReference>
<organism evidence="3 4">
    <name type="scientific">Pseudocercospora fuligena</name>
    <dbReference type="NCBI Taxonomy" id="685502"/>
    <lineage>
        <taxon>Eukaryota</taxon>
        <taxon>Fungi</taxon>
        <taxon>Dikarya</taxon>
        <taxon>Ascomycota</taxon>
        <taxon>Pezizomycotina</taxon>
        <taxon>Dothideomycetes</taxon>
        <taxon>Dothideomycetidae</taxon>
        <taxon>Mycosphaerellales</taxon>
        <taxon>Mycosphaerellaceae</taxon>
        <taxon>Pseudocercospora</taxon>
    </lineage>
</organism>
<name>A0A8H6RRW9_9PEZI</name>
<sequence>MAKSRKTRGKRPRSPSPDASNKKIPTRKTDFPARSAVFATTELLENVLQHLPTKAIAMSQMVSRKFRDVVEESPTLQVKLFRQADDVAGHSQTPWAVRRSQTEVRQARRSSSLPNDHGMALVLVHETPIIGGDLQYICLREVELNWAIFEKKKWLNHHPTSRLYQLFVSGGEELTFTPGSTCSLIRSLRGETQSWERSYLCNPPCTRATIYLSINFGRKERQGFTKLSIVARVAKKEGITLADLLGAAFDKAVSPGQYGMSLMENYKAYAPTFDGCIRDLVKFLESKHSAEAWISSEDCLIKLQSLTVPTDEDRKRVVKIGERGDDEDQRGEARWWLAQTREKLTVTPEGSDNVSGDGNS</sequence>
<dbReference type="SUPFAM" id="SSF81383">
    <property type="entry name" value="F-box domain"/>
    <property type="match status" value="1"/>
</dbReference>
<keyword evidence="4" id="KW-1185">Reference proteome</keyword>
<dbReference type="AlphaFoldDB" id="A0A8H6RRW9"/>
<gene>
    <name evidence="3" type="ORF">HII31_02441</name>
</gene>
<dbReference type="Pfam" id="PF00646">
    <property type="entry name" value="F-box"/>
    <property type="match status" value="1"/>
</dbReference>
<evidence type="ECO:0000313" key="3">
    <source>
        <dbReference type="EMBL" id="KAF7196374.1"/>
    </source>
</evidence>
<feature type="domain" description="F-box" evidence="2">
    <location>
        <begin position="42"/>
        <end position="72"/>
    </location>
</feature>
<feature type="compositionally biased region" description="Basic residues" evidence="1">
    <location>
        <begin position="1"/>
        <end position="13"/>
    </location>
</feature>
<protein>
    <recommendedName>
        <fullName evidence="2">F-box domain-containing protein</fullName>
    </recommendedName>
</protein>